<evidence type="ECO:0000256" key="1">
    <source>
        <dbReference type="ARBA" id="ARBA00004123"/>
    </source>
</evidence>
<evidence type="ECO:0000256" key="5">
    <source>
        <dbReference type="ARBA" id="ARBA00023242"/>
    </source>
</evidence>
<dbReference type="InterPro" id="IPR046347">
    <property type="entry name" value="bZIP_sf"/>
</dbReference>
<keyword evidence="3" id="KW-0238">DNA-binding</keyword>
<evidence type="ECO:0000259" key="7">
    <source>
        <dbReference type="PROSITE" id="PS50217"/>
    </source>
</evidence>
<comment type="caution">
    <text evidence="8">The sequence shown here is derived from an EMBL/GenBank/DDBJ whole genome shotgun (WGS) entry which is preliminary data.</text>
</comment>
<dbReference type="SMART" id="SM00338">
    <property type="entry name" value="BRLZ"/>
    <property type="match status" value="1"/>
</dbReference>
<feature type="region of interest" description="Disordered" evidence="6">
    <location>
        <begin position="310"/>
        <end position="333"/>
    </location>
</feature>
<dbReference type="Proteomes" id="UP000593562">
    <property type="component" value="Unassembled WGS sequence"/>
</dbReference>
<dbReference type="PROSITE" id="PS50217">
    <property type="entry name" value="BZIP"/>
    <property type="match status" value="1"/>
</dbReference>
<keyword evidence="9" id="KW-1185">Reference proteome</keyword>
<accession>A0A7J7D4Y5</accession>
<dbReference type="SUPFAM" id="SSF57959">
    <property type="entry name" value="Leucine zipper domain"/>
    <property type="match status" value="1"/>
</dbReference>
<dbReference type="PANTHER" id="PTHR13690:SF154">
    <property type="entry name" value="BZIP DOMAIN-CONTAINING PROTEIN"/>
    <property type="match status" value="1"/>
</dbReference>
<dbReference type="EMBL" id="JAAARO010000010">
    <property type="protein sequence ID" value="KAF5741338.1"/>
    <property type="molecule type" value="Genomic_DNA"/>
</dbReference>
<evidence type="ECO:0000256" key="6">
    <source>
        <dbReference type="SAM" id="MobiDB-lite"/>
    </source>
</evidence>
<reference evidence="8 9" key="1">
    <citation type="journal article" date="2020" name="Nat. Commun.">
        <title>Genome of Tripterygium wilfordii and identification of cytochrome P450 involved in triptolide biosynthesis.</title>
        <authorList>
            <person name="Tu L."/>
            <person name="Su P."/>
            <person name="Zhang Z."/>
            <person name="Gao L."/>
            <person name="Wang J."/>
            <person name="Hu T."/>
            <person name="Zhou J."/>
            <person name="Zhang Y."/>
            <person name="Zhao Y."/>
            <person name="Liu Y."/>
            <person name="Song Y."/>
            <person name="Tong Y."/>
            <person name="Lu Y."/>
            <person name="Yang J."/>
            <person name="Xu C."/>
            <person name="Jia M."/>
            <person name="Peters R.J."/>
            <person name="Huang L."/>
            <person name="Gao W."/>
        </authorList>
    </citation>
    <scope>NUCLEOTIDE SEQUENCE [LARGE SCALE GENOMIC DNA]</scope>
    <source>
        <strain evidence="9">cv. XIE 37</strain>
        <tissue evidence="8">Leaf</tissue>
    </source>
</reference>
<dbReference type="InParanoid" id="A0A7J7D4Y5"/>
<evidence type="ECO:0000256" key="4">
    <source>
        <dbReference type="ARBA" id="ARBA00023163"/>
    </source>
</evidence>
<proteinExistence type="predicted"/>
<evidence type="ECO:0000313" key="8">
    <source>
        <dbReference type="EMBL" id="KAF5741338.1"/>
    </source>
</evidence>
<dbReference type="CDD" id="cd14703">
    <property type="entry name" value="bZIP_plant_RF2"/>
    <property type="match status" value="1"/>
</dbReference>
<evidence type="ECO:0000313" key="9">
    <source>
        <dbReference type="Proteomes" id="UP000593562"/>
    </source>
</evidence>
<keyword evidence="5" id="KW-0539">Nucleus</keyword>
<dbReference type="InterPro" id="IPR044759">
    <property type="entry name" value="bZIP_RF2"/>
</dbReference>
<comment type="subcellular location">
    <subcellularLocation>
        <location evidence="1">Nucleus</location>
    </subcellularLocation>
</comment>
<dbReference type="GO" id="GO:0005634">
    <property type="term" value="C:nucleus"/>
    <property type="evidence" value="ECO:0007669"/>
    <property type="project" value="UniProtKB-SubCell"/>
</dbReference>
<dbReference type="OrthoDB" id="968164at2759"/>
<dbReference type="PANTHER" id="PTHR13690">
    <property type="entry name" value="TRANSCRIPTION FACTOR POSF21-RELATED"/>
    <property type="match status" value="1"/>
</dbReference>
<feature type="compositionally biased region" description="Basic and acidic residues" evidence="6">
    <location>
        <begin position="324"/>
        <end position="333"/>
    </location>
</feature>
<feature type="domain" description="BZIP" evidence="7">
    <location>
        <begin position="137"/>
        <end position="200"/>
    </location>
</feature>
<dbReference type="InterPro" id="IPR004827">
    <property type="entry name" value="bZIP"/>
</dbReference>
<dbReference type="AlphaFoldDB" id="A0A7J7D4Y5"/>
<sequence length="333" mass="36997">MDKGKKPMEEKDVPASFLGYDLSLALSSMPISTNKLPSSSERSGAQVQVVSSDEIESSGECHPNFMAMNAGYLNFKKTKVGETSNVAEETGKGKASGEAIPEGVVLPQEVALRARVKRNPPCKALSTEELAAMAREDPRRARRILTNRLSAMRAKEKKRLYTSMLEQKRGALQSQSSLLSVKLSFLQAETRALRAENAKLKERMNTILPGVQLQESLNEQIREEIQHWKAVTAQFVQNGRTVINIGAFLANNVQVGAVLGATPLFPLLPAQIPNQQEQFWRYPHQGHYEVGKHNQPPLLQQFLPRQSGFQLKNELPDSPSVDPQKSEDDSRIE</sequence>
<gene>
    <name evidence="8" type="ORF">HS088_TW10G00334</name>
</gene>
<evidence type="ECO:0000256" key="3">
    <source>
        <dbReference type="ARBA" id="ARBA00023125"/>
    </source>
</evidence>
<dbReference type="GO" id="GO:0003700">
    <property type="term" value="F:DNA-binding transcription factor activity"/>
    <property type="evidence" value="ECO:0007669"/>
    <property type="project" value="InterPro"/>
</dbReference>
<name>A0A7J7D4Y5_TRIWF</name>
<keyword evidence="4" id="KW-0804">Transcription</keyword>
<keyword evidence="2" id="KW-0805">Transcription regulation</keyword>
<protein>
    <submittedName>
        <fullName evidence="8">Transcription factor PosF21</fullName>
    </submittedName>
</protein>
<evidence type="ECO:0000256" key="2">
    <source>
        <dbReference type="ARBA" id="ARBA00023015"/>
    </source>
</evidence>
<organism evidence="8 9">
    <name type="scientific">Tripterygium wilfordii</name>
    <name type="common">Thunder God vine</name>
    <dbReference type="NCBI Taxonomy" id="458696"/>
    <lineage>
        <taxon>Eukaryota</taxon>
        <taxon>Viridiplantae</taxon>
        <taxon>Streptophyta</taxon>
        <taxon>Embryophyta</taxon>
        <taxon>Tracheophyta</taxon>
        <taxon>Spermatophyta</taxon>
        <taxon>Magnoliopsida</taxon>
        <taxon>eudicotyledons</taxon>
        <taxon>Gunneridae</taxon>
        <taxon>Pentapetalae</taxon>
        <taxon>rosids</taxon>
        <taxon>fabids</taxon>
        <taxon>Celastrales</taxon>
        <taxon>Celastraceae</taxon>
        <taxon>Tripterygium</taxon>
    </lineage>
</organism>
<dbReference type="GO" id="GO:0003677">
    <property type="term" value="F:DNA binding"/>
    <property type="evidence" value="ECO:0007669"/>
    <property type="project" value="UniProtKB-KW"/>
</dbReference>